<gene>
    <name evidence="1" type="ORF">BECKLPF1236A_GA0070988_104602</name>
    <name evidence="2" type="ORF">BECKLPF1236C_GA0070990_104622</name>
</gene>
<accession>A0A450X7G4</accession>
<evidence type="ECO:0000313" key="2">
    <source>
        <dbReference type="EMBL" id="VFK35990.1"/>
    </source>
</evidence>
<protein>
    <submittedName>
        <fullName evidence="1">Uncharacterized protein</fullName>
    </submittedName>
</protein>
<evidence type="ECO:0000313" key="1">
    <source>
        <dbReference type="EMBL" id="VFK25235.1"/>
    </source>
</evidence>
<sequence>MEHPGAIHRRVQGMVLLFDGLFINGGIGGLDIGLELRFQFLGTDGRGRKKIRMWASRPAMISWSMGYNLAFGFTKPRKVKQNILSIYQPDTAVKFCFTFCVIQ</sequence>
<proteinExistence type="predicted"/>
<dbReference type="AlphaFoldDB" id="A0A450X7G4"/>
<organism evidence="1">
    <name type="scientific">Candidatus Kentrum sp. LPFa</name>
    <dbReference type="NCBI Taxonomy" id="2126335"/>
    <lineage>
        <taxon>Bacteria</taxon>
        <taxon>Pseudomonadati</taxon>
        <taxon>Pseudomonadota</taxon>
        <taxon>Gammaproteobacteria</taxon>
        <taxon>Candidatus Kentrum</taxon>
    </lineage>
</organism>
<dbReference type="EMBL" id="CAADFP010000462">
    <property type="protein sequence ID" value="VFK35990.1"/>
    <property type="molecule type" value="Genomic_DNA"/>
</dbReference>
<reference evidence="1" key="1">
    <citation type="submission" date="2019-02" db="EMBL/GenBank/DDBJ databases">
        <authorList>
            <person name="Gruber-Vodicka R. H."/>
            <person name="Seah K. B. B."/>
        </authorList>
    </citation>
    <scope>NUCLEOTIDE SEQUENCE</scope>
    <source>
        <strain evidence="1">BECK_S312</strain>
        <strain evidence="2">BECK_S426</strain>
    </source>
</reference>
<dbReference type="EMBL" id="CAADFM010000460">
    <property type="protein sequence ID" value="VFK25235.1"/>
    <property type="molecule type" value="Genomic_DNA"/>
</dbReference>
<name>A0A450X7G4_9GAMM</name>